<dbReference type="Pfam" id="PF01022">
    <property type="entry name" value="HTH_5"/>
    <property type="match status" value="1"/>
</dbReference>
<accession>A0A9D1CKV9</accession>
<dbReference type="InterPro" id="IPR036390">
    <property type="entry name" value="WH_DNA-bd_sf"/>
</dbReference>
<dbReference type="PANTHER" id="PTHR43132">
    <property type="entry name" value="ARSENICAL RESISTANCE OPERON REPRESSOR ARSR-RELATED"/>
    <property type="match status" value="1"/>
</dbReference>
<evidence type="ECO:0000313" key="6">
    <source>
        <dbReference type="Proteomes" id="UP000886796"/>
    </source>
</evidence>
<dbReference type="InterPro" id="IPR011991">
    <property type="entry name" value="ArsR-like_HTH"/>
</dbReference>
<dbReference type="EMBL" id="DVFK01000016">
    <property type="protein sequence ID" value="HIQ67086.1"/>
    <property type="molecule type" value="Genomic_DNA"/>
</dbReference>
<evidence type="ECO:0000313" key="5">
    <source>
        <dbReference type="EMBL" id="HIQ67086.1"/>
    </source>
</evidence>
<dbReference type="Gene3D" id="1.10.10.10">
    <property type="entry name" value="Winged helix-like DNA-binding domain superfamily/Winged helix DNA-binding domain"/>
    <property type="match status" value="1"/>
</dbReference>
<evidence type="ECO:0000256" key="1">
    <source>
        <dbReference type="ARBA" id="ARBA00023015"/>
    </source>
</evidence>
<dbReference type="Proteomes" id="UP000886796">
    <property type="component" value="Unassembled WGS sequence"/>
</dbReference>
<dbReference type="SMART" id="SM00418">
    <property type="entry name" value="HTH_ARSR"/>
    <property type="match status" value="1"/>
</dbReference>
<dbReference type="GO" id="GO:0003677">
    <property type="term" value="F:DNA binding"/>
    <property type="evidence" value="ECO:0007669"/>
    <property type="project" value="UniProtKB-KW"/>
</dbReference>
<sequence length="117" mass="13358">MYPLPHDHGQAMEQLAHMPKPEDFQAISRYFTLLGDSSRVRIFWVLCHCQECVTNLSVMVEMSAPAVSHHLRQLKNAGLVESRREGKEVYYTAAHTPVARLLHDAIEEMEQITCPGR</sequence>
<keyword evidence="3" id="KW-0804">Transcription</keyword>
<organism evidence="5 6">
    <name type="scientific">Candidatus Faecousia excrementigallinarum</name>
    <dbReference type="NCBI Taxonomy" id="2840806"/>
    <lineage>
        <taxon>Bacteria</taxon>
        <taxon>Bacillati</taxon>
        <taxon>Bacillota</taxon>
        <taxon>Clostridia</taxon>
        <taxon>Eubacteriales</taxon>
        <taxon>Oscillospiraceae</taxon>
        <taxon>Faecousia</taxon>
    </lineage>
</organism>
<feature type="domain" description="HTH arsR-type" evidence="4">
    <location>
        <begin position="19"/>
        <end position="113"/>
    </location>
</feature>
<dbReference type="PRINTS" id="PR00778">
    <property type="entry name" value="HTHARSR"/>
</dbReference>
<dbReference type="SUPFAM" id="SSF46785">
    <property type="entry name" value="Winged helix' DNA-binding domain"/>
    <property type="match status" value="1"/>
</dbReference>
<evidence type="ECO:0000256" key="2">
    <source>
        <dbReference type="ARBA" id="ARBA00023125"/>
    </source>
</evidence>
<evidence type="ECO:0000259" key="4">
    <source>
        <dbReference type="PROSITE" id="PS50987"/>
    </source>
</evidence>
<dbReference type="InterPro" id="IPR051011">
    <property type="entry name" value="Metal_resp_trans_reg"/>
</dbReference>
<dbReference type="CDD" id="cd00090">
    <property type="entry name" value="HTH_ARSR"/>
    <property type="match status" value="1"/>
</dbReference>
<name>A0A9D1CKV9_9FIRM</name>
<evidence type="ECO:0000256" key="3">
    <source>
        <dbReference type="ARBA" id="ARBA00023163"/>
    </source>
</evidence>
<reference evidence="5" key="1">
    <citation type="submission" date="2020-10" db="EMBL/GenBank/DDBJ databases">
        <authorList>
            <person name="Gilroy R."/>
        </authorList>
    </citation>
    <scope>NUCLEOTIDE SEQUENCE</scope>
    <source>
        <strain evidence="5">13361</strain>
    </source>
</reference>
<keyword evidence="1" id="KW-0805">Transcription regulation</keyword>
<gene>
    <name evidence="5" type="ORF">IAB74_01065</name>
</gene>
<dbReference type="InterPro" id="IPR001845">
    <property type="entry name" value="HTH_ArsR_DNA-bd_dom"/>
</dbReference>
<dbReference type="GO" id="GO:0003700">
    <property type="term" value="F:DNA-binding transcription factor activity"/>
    <property type="evidence" value="ECO:0007669"/>
    <property type="project" value="InterPro"/>
</dbReference>
<dbReference type="InterPro" id="IPR036388">
    <property type="entry name" value="WH-like_DNA-bd_sf"/>
</dbReference>
<dbReference type="PANTHER" id="PTHR43132:SF6">
    <property type="entry name" value="HTH-TYPE TRANSCRIPTIONAL REPRESSOR CZRA"/>
    <property type="match status" value="1"/>
</dbReference>
<protein>
    <submittedName>
        <fullName evidence="5">Helix-turn-helix transcriptional regulator</fullName>
    </submittedName>
</protein>
<dbReference type="PROSITE" id="PS50987">
    <property type="entry name" value="HTH_ARSR_2"/>
    <property type="match status" value="1"/>
</dbReference>
<dbReference type="NCBIfam" id="NF033788">
    <property type="entry name" value="HTH_metalloreg"/>
    <property type="match status" value="1"/>
</dbReference>
<reference evidence="5" key="2">
    <citation type="journal article" date="2021" name="PeerJ">
        <title>Extensive microbial diversity within the chicken gut microbiome revealed by metagenomics and culture.</title>
        <authorList>
            <person name="Gilroy R."/>
            <person name="Ravi A."/>
            <person name="Getino M."/>
            <person name="Pursley I."/>
            <person name="Horton D.L."/>
            <person name="Alikhan N.F."/>
            <person name="Baker D."/>
            <person name="Gharbi K."/>
            <person name="Hall N."/>
            <person name="Watson M."/>
            <person name="Adriaenssens E.M."/>
            <person name="Foster-Nyarko E."/>
            <person name="Jarju S."/>
            <person name="Secka A."/>
            <person name="Antonio M."/>
            <person name="Oren A."/>
            <person name="Chaudhuri R.R."/>
            <person name="La Ragione R."/>
            <person name="Hildebrand F."/>
            <person name="Pallen M.J."/>
        </authorList>
    </citation>
    <scope>NUCLEOTIDE SEQUENCE</scope>
    <source>
        <strain evidence="5">13361</strain>
    </source>
</reference>
<dbReference type="AlphaFoldDB" id="A0A9D1CKV9"/>
<keyword evidence="2" id="KW-0238">DNA-binding</keyword>
<proteinExistence type="predicted"/>
<comment type="caution">
    <text evidence="5">The sequence shown here is derived from an EMBL/GenBank/DDBJ whole genome shotgun (WGS) entry which is preliminary data.</text>
</comment>